<dbReference type="Proteomes" id="UP001151582">
    <property type="component" value="Unassembled WGS sequence"/>
</dbReference>
<dbReference type="GO" id="GO:0003924">
    <property type="term" value="F:GTPase activity"/>
    <property type="evidence" value="ECO:0007669"/>
    <property type="project" value="UniProtKB-UniRule"/>
</dbReference>
<dbReference type="Gene3D" id="3.40.50.300">
    <property type="entry name" value="P-loop containing nucleotide triphosphate hydrolases"/>
    <property type="match status" value="1"/>
</dbReference>
<keyword evidence="2 4" id="KW-0547">Nucleotide-binding</keyword>
<dbReference type="InterPro" id="IPR027417">
    <property type="entry name" value="P-loop_NTPase"/>
</dbReference>
<dbReference type="GO" id="GO:0005634">
    <property type="term" value="C:nucleus"/>
    <property type="evidence" value="ECO:0007669"/>
    <property type="project" value="TreeGrafter"/>
</dbReference>
<dbReference type="EMBL" id="JANBQB010000085">
    <property type="protein sequence ID" value="KAJ1982575.1"/>
    <property type="molecule type" value="Genomic_DNA"/>
</dbReference>
<dbReference type="PANTHER" id="PTHR11259">
    <property type="entry name" value="RAS-RELATED GTP BINDING RAG/GTR YEAST"/>
    <property type="match status" value="1"/>
</dbReference>
<evidence type="ECO:0000256" key="3">
    <source>
        <dbReference type="ARBA" id="ARBA00023134"/>
    </source>
</evidence>
<reference evidence="5" key="1">
    <citation type="submission" date="2022-07" db="EMBL/GenBank/DDBJ databases">
        <title>Phylogenomic reconstructions and comparative analyses of Kickxellomycotina fungi.</title>
        <authorList>
            <person name="Reynolds N.K."/>
            <person name="Stajich J.E."/>
            <person name="Barry K."/>
            <person name="Grigoriev I.V."/>
            <person name="Crous P."/>
            <person name="Smith M.E."/>
        </authorList>
    </citation>
    <scope>NUCLEOTIDE SEQUENCE</scope>
    <source>
        <strain evidence="5">RSA 567</strain>
    </source>
</reference>
<dbReference type="GO" id="GO:0000329">
    <property type="term" value="C:fungal-type vacuole membrane"/>
    <property type="evidence" value="ECO:0007669"/>
    <property type="project" value="TreeGrafter"/>
</dbReference>
<keyword evidence="3 4" id="KW-0342">GTP-binding</keyword>
<dbReference type="PANTHER" id="PTHR11259:SF2">
    <property type="entry name" value="GH16429P"/>
    <property type="match status" value="1"/>
</dbReference>
<evidence type="ECO:0000256" key="1">
    <source>
        <dbReference type="ARBA" id="ARBA00007756"/>
    </source>
</evidence>
<name>A0A9W8EES6_9FUNG</name>
<comment type="caution">
    <text evidence="5">The sequence shown here is derived from an EMBL/GenBank/DDBJ whole genome shotgun (WGS) entry which is preliminary data.</text>
</comment>
<evidence type="ECO:0000313" key="6">
    <source>
        <dbReference type="Proteomes" id="UP001151582"/>
    </source>
</evidence>
<evidence type="ECO:0000256" key="4">
    <source>
        <dbReference type="RuleBase" id="RU367014"/>
    </source>
</evidence>
<evidence type="ECO:0000256" key="2">
    <source>
        <dbReference type="ARBA" id="ARBA00022741"/>
    </source>
</evidence>
<organism evidence="5 6">
    <name type="scientific">Dimargaris verticillata</name>
    <dbReference type="NCBI Taxonomy" id="2761393"/>
    <lineage>
        <taxon>Eukaryota</taxon>
        <taxon>Fungi</taxon>
        <taxon>Fungi incertae sedis</taxon>
        <taxon>Zoopagomycota</taxon>
        <taxon>Kickxellomycotina</taxon>
        <taxon>Dimargaritomycetes</taxon>
        <taxon>Dimargaritales</taxon>
        <taxon>Dimargaritaceae</taxon>
        <taxon>Dimargaris</taxon>
    </lineage>
</organism>
<gene>
    <name evidence="5" type="primary">GTR2</name>
    <name evidence="5" type="ORF">H4R34_001658</name>
</gene>
<dbReference type="Pfam" id="PF04670">
    <property type="entry name" value="Gtr1_RagA"/>
    <property type="match status" value="1"/>
</dbReference>
<dbReference type="AlphaFoldDB" id="A0A9W8EES6"/>
<proteinExistence type="inferred from homology"/>
<evidence type="ECO:0000313" key="5">
    <source>
        <dbReference type="EMBL" id="KAJ1982575.1"/>
    </source>
</evidence>
<dbReference type="GO" id="GO:0009267">
    <property type="term" value="P:cellular response to starvation"/>
    <property type="evidence" value="ECO:0007669"/>
    <property type="project" value="TreeGrafter"/>
</dbReference>
<dbReference type="GO" id="GO:0010507">
    <property type="term" value="P:negative regulation of autophagy"/>
    <property type="evidence" value="ECO:0007669"/>
    <property type="project" value="TreeGrafter"/>
</dbReference>
<keyword evidence="6" id="KW-1185">Reference proteome</keyword>
<dbReference type="Gene3D" id="3.30.450.190">
    <property type="match status" value="1"/>
</dbReference>
<comment type="function">
    <text evidence="4">GTPase involved in activation of the TORC1 signaling pathway, which promotes growth and represses autophagy in nutrient-rich conditions.</text>
</comment>
<dbReference type="SUPFAM" id="SSF52540">
    <property type="entry name" value="P-loop containing nucleoside triphosphate hydrolases"/>
    <property type="match status" value="1"/>
</dbReference>
<dbReference type="GO" id="GO:1904263">
    <property type="term" value="P:positive regulation of TORC1 signaling"/>
    <property type="evidence" value="ECO:0007669"/>
    <property type="project" value="TreeGrafter"/>
</dbReference>
<protein>
    <recommendedName>
        <fullName evidence="4">GTP-binding protein</fullName>
    </recommendedName>
</protein>
<sequence length="365" mass="41222">MQYSGEQVMAPSGYMYSANLPTPEDIECMISNNVPRLLFIGLKRSGKTSILNTVCHQKSPQGTFHLDGSTRVERFELLSICNITFVDIPGSLDLERLSDEDAELIFGGTVAIVFVIDAMTSDRLKSNSVMKLCSIAKKASAVNPNINCEVLIHKLDSQTIQFKTQIQRMFERHVQDESYETKLDVIFTYHVTSIFNCSIHVALSKILQKLVPQSSTFEALLSNFVERSDSIQAYLVDLSSRLFFAKDSGALDPDVYELVIHYVDLMEDIVKQQDLSFRGEESATSGGGLVELDDGLVMVYSAINPFVGVVNVFRSSMLDRLSIIEYNIKALRATLQETLDYQEQQQEQLRQRFQQRRQLALRSLE</sequence>
<comment type="subunit">
    <text evidence="4">Component of the GSE complex.</text>
</comment>
<dbReference type="OrthoDB" id="26136at2759"/>
<dbReference type="GO" id="GO:0005525">
    <property type="term" value="F:GTP binding"/>
    <property type="evidence" value="ECO:0007669"/>
    <property type="project" value="UniProtKB-UniRule"/>
</dbReference>
<comment type="similarity">
    <text evidence="1 4">Belongs to the GTR/RAG GTP-binding protein family.</text>
</comment>
<dbReference type="InterPro" id="IPR006762">
    <property type="entry name" value="Gtr1_RagA"/>
</dbReference>
<accession>A0A9W8EES6</accession>
<dbReference type="GO" id="GO:1990131">
    <property type="term" value="C:Gtr1-Gtr2 GTPase complex"/>
    <property type="evidence" value="ECO:0007669"/>
    <property type="project" value="UniProtKB-UniRule"/>
</dbReference>